<dbReference type="EMBL" id="CP034206">
    <property type="protein sequence ID" value="QBZ59795.1"/>
    <property type="molecule type" value="Genomic_DNA"/>
</dbReference>
<organism evidence="1 2">
    <name type="scientific">Pyricularia oryzae</name>
    <name type="common">Rice blast fungus</name>
    <name type="synonym">Magnaporthe oryzae</name>
    <dbReference type="NCBI Taxonomy" id="318829"/>
    <lineage>
        <taxon>Eukaryota</taxon>
        <taxon>Fungi</taxon>
        <taxon>Dikarya</taxon>
        <taxon>Ascomycota</taxon>
        <taxon>Pezizomycotina</taxon>
        <taxon>Sordariomycetes</taxon>
        <taxon>Sordariomycetidae</taxon>
        <taxon>Magnaporthales</taxon>
        <taxon>Pyriculariaceae</taxon>
        <taxon>Pyricularia</taxon>
    </lineage>
</organism>
<evidence type="ECO:0000313" key="1">
    <source>
        <dbReference type="EMBL" id="QBZ59795.1"/>
    </source>
</evidence>
<protein>
    <submittedName>
        <fullName evidence="1">Uncharacterized protein</fullName>
    </submittedName>
</protein>
<sequence length="211" mass="22965">MSVVNGSSGGKATQQLARGLAQGLDYMGLSAYPAPTVRRRANRSRRVSSQAVGHVGAQFWPERLWAGRYQPQPLSQSLMLGCSPTRNRSLTLSRSYTEQNSYGREALRHSFGLIALPLRNLFPRISSPISNYTDLNVYAHSDNYPQTRCNPQCFGILRVYSRLLGSQGRRSSQGSVIRSSGKQAGVSRTLGDNSPCMDVCILAGIAGRGGL</sequence>
<name>A0A4V1C6G4_PYROR</name>
<gene>
    <name evidence="1" type="ORF">PoMZ_04759</name>
</gene>
<dbReference type="Proteomes" id="UP000294847">
    <property type="component" value="Chromosome 3"/>
</dbReference>
<reference evidence="1 2" key="1">
    <citation type="journal article" date="2019" name="Mol. Biol. Evol.">
        <title>Blast fungal genomes show frequent chromosomal changes, gene gains and losses, and effector gene turnover.</title>
        <authorList>
            <person name="Gomez Luciano L.B."/>
            <person name="Jason Tsai I."/>
            <person name="Chuma I."/>
            <person name="Tosa Y."/>
            <person name="Chen Y.H."/>
            <person name="Li J.Y."/>
            <person name="Li M.Y."/>
            <person name="Jade Lu M.Y."/>
            <person name="Nakayashiki H."/>
            <person name="Li W.H."/>
        </authorList>
    </citation>
    <scope>NUCLEOTIDE SEQUENCE [LARGE SCALE GENOMIC DNA]</scope>
    <source>
        <strain evidence="1">MZ5-1-6</strain>
    </source>
</reference>
<evidence type="ECO:0000313" key="2">
    <source>
        <dbReference type="Proteomes" id="UP000294847"/>
    </source>
</evidence>
<dbReference type="AlphaFoldDB" id="A0A4V1C6G4"/>
<accession>A0A4V1C6G4</accession>
<proteinExistence type="predicted"/>